<comment type="caution">
    <text evidence="1">The sequence shown here is derived from an EMBL/GenBank/DDBJ whole genome shotgun (WGS) entry which is preliminary data.</text>
</comment>
<protein>
    <submittedName>
        <fullName evidence="1">Uncharacterized protein</fullName>
    </submittedName>
</protein>
<keyword evidence="2" id="KW-1185">Reference proteome</keyword>
<accession>A0A366HGL7</accession>
<organism evidence="1 2">
    <name type="scientific">Roseimicrobium gellanilyticum</name>
    <dbReference type="NCBI Taxonomy" id="748857"/>
    <lineage>
        <taxon>Bacteria</taxon>
        <taxon>Pseudomonadati</taxon>
        <taxon>Verrucomicrobiota</taxon>
        <taxon>Verrucomicrobiia</taxon>
        <taxon>Verrucomicrobiales</taxon>
        <taxon>Verrucomicrobiaceae</taxon>
        <taxon>Roseimicrobium</taxon>
    </lineage>
</organism>
<gene>
    <name evidence="1" type="ORF">DES53_108315</name>
</gene>
<reference evidence="1 2" key="1">
    <citation type="submission" date="2018-06" db="EMBL/GenBank/DDBJ databases">
        <title>Genomic Encyclopedia of Type Strains, Phase IV (KMG-IV): sequencing the most valuable type-strain genomes for metagenomic binning, comparative biology and taxonomic classification.</title>
        <authorList>
            <person name="Goeker M."/>
        </authorList>
    </citation>
    <scope>NUCLEOTIDE SEQUENCE [LARGE SCALE GENOMIC DNA]</scope>
    <source>
        <strain evidence="1 2">DSM 25532</strain>
    </source>
</reference>
<dbReference type="AlphaFoldDB" id="A0A366HGL7"/>
<dbReference type="EMBL" id="QNRR01000008">
    <property type="protein sequence ID" value="RBP40608.1"/>
    <property type="molecule type" value="Genomic_DNA"/>
</dbReference>
<evidence type="ECO:0000313" key="2">
    <source>
        <dbReference type="Proteomes" id="UP000253426"/>
    </source>
</evidence>
<sequence>MVAPARGEESGDGDDEWGSLITRCATLSQTMFG</sequence>
<proteinExistence type="predicted"/>
<name>A0A366HGL7_9BACT</name>
<evidence type="ECO:0000313" key="1">
    <source>
        <dbReference type="EMBL" id="RBP40608.1"/>
    </source>
</evidence>
<dbReference type="Proteomes" id="UP000253426">
    <property type="component" value="Unassembled WGS sequence"/>
</dbReference>